<keyword evidence="4" id="KW-1185">Reference proteome</keyword>
<dbReference type="EMBL" id="VLTN01000003">
    <property type="protein sequence ID" value="KAA0156748.1"/>
    <property type="molecule type" value="Genomic_DNA"/>
</dbReference>
<comment type="caution">
    <text evidence="3">The sequence shown here is derived from an EMBL/GenBank/DDBJ whole genome shotgun (WGS) entry which is preliminary data.</text>
</comment>
<feature type="domain" description="Partial AB-hydrolase lipase" evidence="2">
    <location>
        <begin position="43"/>
        <end position="93"/>
    </location>
</feature>
<proteinExistence type="predicted"/>
<evidence type="ECO:0000313" key="4">
    <source>
        <dbReference type="Proteomes" id="UP000323011"/>
    </source>
</evidence>
<organism evidence="3 4">
    <name type="scientific">Cafeteria roenbergensis</name>
    <name type="common">Marine flagellate</name>
    <dbReference type="NCBI Taxonomy" id="33653"/>
    <lineage>
        <taxon>Eukaryota</taxon>
        <taxon>Sar</taxon>
        <taxon>Stramenopiles</taxon>
        <taxon>Bigyra</taxon>
        <taxon>Opalozoa</taxon>
        <taxon>Bicosoecida</taxon>
        <taxon>Cafeteriaceae</taxon>
        <taxon>Cafeteria</taxon>
    </lineage>
</organism>
<reference evidence="3 4" key="1">
    <citation type="submission" date="2019-07" db="EMBL/GenBank/DDBJ databases">
        <title>Genomes of Cafeteria roenbergensis.</title>
        <authorList>
            <person name="Fischer M.G."/>
            <person name="Hackl T."/>
            <person name="Roman M."/>
        </authorList>
    </citation>
    <scope>NUCLEOTIDE SEQUENCE [LARGE SCALE GENOMIC DNA]</scope>
    <source>
        <strain evidence="3 4">BVI</strain>
    </source>
</reference>
<dbReference type="InterPro" id="IPR029058">
    <property type="entry name" value="AB_hydrolase_fold"/>
</dbReference>
<evidence type="ECO:0000256" key="1">
    <source>
        <dbReference type="SAM" id="MobiDB-lite"/>
    </source>
</evidence>
<accession>A0A5A8CVF3</accession>
<dbReference type="PANTHER" id="PTHR11005">
    <property type="entry name" value="LYSOSOMAL ACID LIPASE-RELATED"/>
    <property type="match status" value="1"/>
</dbReference>
<feature type="region of interest" description="Disordered" evidence="1">
    <location>
        <begin position="120"/>
        <end position="216"/>
    </location>
</feature>
<gene>
    <name evidence="3" type="ORF">FNF29_00859</name>
</gene>
<dbReference type="Proteomes" id="UP000323011">
    <property type="component" value="Unassembled WGS sequence"/>
</dbReference>
<feature type="compositionally biased region" description="Polar residues" evidence="1">
    <location>
        <begin position="357"/>
        <end position="366"/>
    </location>
</feature>
<feature type="region of interest" description="Disordered" evidence="1">
    <location>
        <begin position="415"/>
        <end position="451"/>
    </location>
</feature>
<feature type="compositionally biased region" description="Basic and acidic residues" evidence="1">
    <location>
        <begin position="148"/>
        <end position="157"/>
    </location>
</feature>
<name>A0A5A8CVF3_CAFRO</name>
<evidence type="ECO:0000259" key="2">
    <source>
        <dbReference type="Pfam" id="PF04083"/>
    </source>
</evidence>
<feature type="compositionally biased region" description="Low complexity" evidence="1">
    <location>
        <begin position="200"/>
        <end position="209"/>
    </location>
</feature>
<feature type="compositionally biased region" description="Low complexity" evidence="1">
    <location>
        <begin position="430"/>
        <end position="440"/>
    </location>
</feature>
<dbReference type="Gene3D" id="3.40.50.1820">
    <property type="entry name" value="alpha/beta hydrolase"/>
    <property type="match status" value="2"/>
</dbReference>
<feature type="region of interest" description="Disordered" evidence="1">
    <location>
        <begin position="247"/>
        <end position="273"/>
    </location>
</feature>
<dbReference type="InterPro" id="IPR006693">
    <property type="entry name" value="AB_hydrolase_lipase"/>
</dbReference>
<dbReference type="Pfam" id="PF04083">
    <property type="entry name" value="Abhydro_lipase"/>
    <property type="match status" value="1"/>
</dbReference>
<protein>
    <recommendedName>
        <fullName evidence="2">Partial AB-hydrolase lipase domain-containing protein</fullName>
    </recommendedName>
</protein>
<dbReference type="SUPFAM" id="SSF53474">
    <property type="entry name" value="alpha/beta-Hydrolases"/>
    <property type="match status" value="2"/>
</dbReference>
<feature type="region of interest" description="Disordered" evidence="1">
    <location>
        <begin position="338"/>
        <end position="393"/>
    </location>
</feature>
<dbReference type="GO" id="GO:0006629">
    <property type="term" value="P:lipid metabolic process"/>
    <property type="evidence" value="ECO:0007669"/>
    <property type="project" value="InterPro"/>
</dbReference>
<dbReference type="AlphaFoldDB" id="A0A5A8CVF3"/>
<evidence type="ECO:0000313" key="3">
    <source>
        <dbReference type="EMBL" id="KAA0156748.1"/>
    </source>
</evidence>
<sequence length="810" mass="83452">MRAAARVFGAEATARLAGDLGGSSASPNLATGAGGSLAARVAAASYGIAARTYRVRTADGYLLRLVRLPRVESSRVAYFQHGLLDSASAWVASGAMYGLAVRAWAQGFDVFLGNLRGTEDSNDRDDAHAAASVQAQEGVAPAPSAQHSESERGDPRRGTGFSAENKAWPRSLGVPGSQSGWSFEAEAEADGGDDGGAAGLAGAAHGQDGPALVEGVHGDHGQVARLASPAGVTVPCAVPPRAELAKVEASGSPARGSSKGQTWTAAEPAGRALQPPAGVAIAPELGRGDGSDLRLGHSWLARSSTAFWQYSVDDHTLDVMAHIDAVRDLKAAEAPLRREAAASRRRSRDLARGPSAATAQWSAPSQRHQDAASPARPSAERVGPGSASSAADDAASATEALAAILGGRAQAVPDGLGSAAGEEPSKDAATRAASDASASGGAAGQGWGASAEPPAYSASLSDVAIVGVGHSMGGCLMLTHVLHSRALRRPHGMCGTVLLSPAGLHRDVGVLPRVVLSLTGLVALRLVPDGPFPMRSSKLQQVVAGIVQDLKRSQGTGDLIAAVASIFFGGTSGGFAFRRISLFDYPLGGTSVRVMAHGCQGMFGSEMTPFSFGEEENLRRYGTRAPESYRHDFGLLDVPMAFAAGELDALIPPANVRLLAAAVEAASPGKSGYEGFSQLGHLDFTLGVSDEVISHVLARLDSFTRAAADSRVKALPDFPLDLEAEIADDARLRSVASVARNRSHAGVSPSNWLPAAECARQYPFLNCYMKREVAFRGLDRRRARLWDAFDAKANAMPSLAGPSAGSPGAS</sequence>